<evidence type="ECO:0000313" key="3">
    <source>
        <dbReference type="Proteomes" id="UP000230233"/>
    </source>
</evidence>
<reference evidence="3" key="1">
    <citation type="submission" date="2017-10" db="EMBL/GenBank/DDBJ databases">
        <title>Rapid genome shrinkage in a self-fertile nematode reveals novel sperm competition proteins.</title>
        <authorList>
            <person name="Yin D."/>
            <person name="Schwarz E.M."/>
            <person name="Thomas C.G."/>
            <person name="Felde R.L."/>
            <person name="Korf I.F."/>
            <person name="Cutter A.D."/>
            <person name="Schartner C.M."/>
            <person name="Ralston E.J."/>
            <person name="Meyer B.J."/>
            <person name="Haag E.S."/>
        </authorList>
    </citation>
    <scope>NUCLEOTIDE SEQUENCE [LARGE SCALE GENOMIC DNA]</scope>
    <source>
        <strain evidence="3">JU1422</strain>
    </source>
</reference>
<feature type="compositionally biased region" description="Polar residues" evidence="1">
    <location>
        <begin position="81"/>
        <end position="92"/>
    </location>
</feature>
<feature type="region of interest" description="Disordered" evidence="1">
    <location>
        <begin position="144"/>
        <end position="182"/>
    </location>
</feature>
<keyword evidence="3" id="KW-1185">Reference proteome</keyword>
<feature type="compositionally biased region" description="Polar residues" evidence="1">
    <location>
        <begin position="155"/>
        <end position="182"/>
    </location>
</feature>
<dbReference type="OrthoDB" id="29546at2759"/>
<feature type="compositionally biased region" description="Basic and acidic residues" evidence="1">
    <location>
        <begin position="57"/>
        <end position="67"/>
    </location>
</feature>
<evidence type="ECO:0000313" key="2">
    <source>
        <dbReference type="EMBL" id="PIC32851.1"/>
    </source>
</evidence>
<feature type="compositionally biased region" description="Polar residues" evidence="1">
    <location>
        <begin position="1"/>
        <end position="35"/>
    </location>
</feature>
<name>A0A2G5U0G2_9PELO</name>
<comment type="caution">
    <text evidence="2">The sequence shown here is derived from an EMBL/GenBank/DDBJ whole genome shotgun (WGS) entry which is preliminary data.</text>
</comment>
<organism evidence="2 3">
    <name type="scientific">Caenorhabditis nigoni</name>
    <dbReference type="NCBI Taxonomy" id="1611254"/>
    <lineage>
        <taxon>Eukaryota</taxon>
        <taxon>Metazoa</taxon>
        <taxon>Ecdysozoa</taxon>
        <taxon>Nematoda</taxon>
        <taxon>Chromadorea</taxon>
        <taxon>Rhabditida</taxon>
        <taxon>Rhabditina</taxon>
        <taxon>Rhabditomorpha</taxon>
        <taxon>Rhabditoidea</taxon>
        <taxon>Rhabditidae</taxon>
        <taxon>Peloderinae</taxon>
        <taxon>Caenorhabditis</taxon>
    </lineage>
</organism>
<accession>A0A2G5U0G2</accession>
<gene>
    <name evidence="2" type="primary">Cnig_chr_IV.g13037</name>
    <name evidence="2" type="ORF">B9Z55_013037</name>
</gene>
<dbReference type="EMBL" id="PDUG01000004">
    <property type="protein sequence ID" value="PIC32851.1"/>
    <property type="molecule type" value="Genomic_DNA"/>
</dbReference>
<proteinExistence type="predicted"/>
<dbReference type="Proteomes" id="UP000230233">
    <property type="component" value="Chromosome IV"/>
</dbReference>
<dbReference type="AlphaFoldDB" id="A0A2G5U0G2"/>
<evidence type="ECO:0000256" key="1">
    <source>
        <dbReference type="SAM" id="MobiDB-lite"/>
    </source>
</evidence>
<feature type="region of interest" description="Disordered" evidence="1">
    <location>
        <begin position="1"/>
        <end position="95"/>
    </location>
</feature>
<sequence>MKQQQASTEHLTHQPSPSLTRSSSLMIGSPRTTVMSPLVPADDDSQNFKCPFLPPMRSHETQKEQKYSHQSTPIPVRKTSKTQISTDPNSSMEFGDFNEIIKNSTEDTNFPIPHQPVEARPSVTALRSSACGLVQSRINHFQTIERSISHRRTSADLSTSGGRPSTTSLKSIDTTTSSSGKL</sequence>
<protein>
    <submittedName>
        <fullName evidence="2">Uncharacterized protein</fullName>
    </submittedName>
</protein>